<accession>A0A1M6DVB2</accession>
<feature type="chain" id="PRO_5038901384" evidence="1">
    <location>
        <begin position="23"/>
        <end position="379"/>
    </location>
</feature>
<dbReference type="EMBL" id="FQYW01000012">
    <property type="protein sequence ID" value="SHI77060.1"/>
    <property type="molecule type" value="Genomic_DNA"/>
</dbReference>
<organism evidence="2 3">
    <name type="scientific">Anaerovibrio lipolyticus DSM 3074</name>
    <dbReference type="NCBI Taxonomy" id="1120997"/>
    <lineage>
        <taxon>Bacteria</taxon>
        <taxon>Bacillati</taxon>
        <taxon>Bacillota</taxon>
        <taxon>Negativicutes</taxon>
        <taxon>Selenomonadales</taxon>
        <taxon>Selenomonadaceae</taxon>
        <taxon>Anaerovibrio</taxon>
    </lineage>
</organism>
<sequence>MKTSKKLASALIALGLAFGAVGADMATTEAASVSEIAQINVKKDGSNFQYWNQDSASFKALKAYVEDVTNPSSPNFIPVKDRVCVSDMDGTFYGELAPTYSEWYLYFHRMFNDPTYNPTPTEKAYALECLKAAKAGKISADMDEGEDRAQSYAFQGMSMEDFDKYVDNYFSNAPLDGLTNCTFAEAYYLPMVEVITYLQNNGFNFYVVTGTDRQLVRQALKAPMPSINADHVIGTDSLPVMERQGWAGSQYFLFNEDGAKDKVMRGPFQFTDNKAGKVQNIAKEIGIQPVIALGNSTSDGSMLNYALANPKYKSFAMGVCCDDSVRDWGTQAKGDKFKAFCEKYGITPISMAKDWKTIYGYNVTKTPTRDFDTAKDFKK</sequence>
<evidence type="ECO:0000313" key="3">
    <source>
        <dbReference type="Proteomes" id="UP000191240"/>
    </source>
</evidence>
<evidence type="ECO:0000313" key="2">
    <source>
        <dbReference type="EMBL" id="SHI77060.1"/>
    </source>
</evidence>
<reference evidence="2 3" key="1">
    <citation type="submission" date="2016-11" db="EMBL/GenBank/DDBJ databases">
        <authorList>
            <person name="Jaros S."/>
            <person name="Januszkiewicz K."/>
            <person name="Wedrychowicz H."/>
        </authorList>
    </citation>
    <scope>NUCLEOTIDE SEQUENCE [LARGE SCALE GENOMIC DNA]</scope>
    <source>
        <strain evidence="2 3">DSM 3074</strain>
    </source>
</reference>
<dbReference type="CDD" id="cd01427">
    <property type="entry name" value="HAD_like"/>
    <property type="match status" value="1"/>
</dbReference>
<dbReference type="InterPro" id="IPR036412">
    <property type="entry name" value="HAD-like_sf"/>
</dbReference>
<evidence type="ECO:0000256" key="1">
    <source>
        <dbReference type="SAM" id="SignalP"/>
    </source>
</evidence>
<dbReference type="Pfam" id="PF12710">
    <property type="entry name" value="HAD"/>
    <property type="match status" value="1"/>
</dbReference>
<dbReference type="SUPFAM" id="SSF56784">
    <property type="entry name" value="HAD-like"/>
    <property type="match status" value="1"/>
</dbReference>
<dbReference type="OrthoDB" id="9799365at2"/>
<dbReference type="Proteomes" id="UP000191240">
    <property type="component" value="Unassembled WGS sequence"/>
</dbReference>
<feature type="signal peptide" evidence="1">
    <location>
        <begin position="1"/>
        <end position="22"/>
    </location>
</feature>
<name>A0A1M6DVB2_9FIRM</name>
<dbReference type="Gene3D" id="3.40.50.1000">
    <property type="entry name" value="HAD superfamily/HAD-like"/>
    <property type="match status" value="1"/>
</dbReference>
<gene>
    <name evidence="2" type="ORF">SAMN02745671_01634</name>
</gene>
<dbReference type="AlphaFoldDB" id="A0A1M6DVB2"/>
<dbReference type="InterPro" id="IPR023214">
    <property type="entry name" value="HAD_sf"/>
</dbReference>
<proteinExistence type="predicted"/>
<protein>
    <submittedName>
        <fullName evidence="2">Phosphoserine phosphatase</fullName>
    </submittedName>
</protein>
<dbReference type="RefSeq" id="WP_159446735.1">
    <property type="nucleotide sequence ID" value="NZ_FQYW01000012.1"/>
</dbReference>
<keyword evidence="1" id="KW-0732">Signal</keyword>